<sequence length="207" mass="23552">MSSFSKQHVMKIVIIGDAAVGKTSFVHRYVNGQFSQTYLPTMGVDFSVKVLRWSEKETVRLHIWDIAGQERFVSMTRVYYKGALGCVVMFDVTKLSSFLKCHHWKQDLDNKVMLPSGAPIPCILLANKCDLPERVVTADSIAEFSKNNGFFTWMETSVRDNRNVDEAMRRLVQEILSVQSSEDQTLSSLEDSVDLQSRKATKRKNCC</sequence>
<dbReference type="PROSITE" id="PS51420">
    <property type="entry name" value="RHO"/>
    <property type="match status" value="1"/>
</dbReference>
<protein>
    <recommendedName>
        <fullName evidence="7">Ras-related protein Rab</fullName>
    </recommendedName>
</protein>
<dbReference type="PROSITE" id="PS51419">
    <property type="entry name" value="RAB"/>
    <property type="match status" value="1"/>
</dbReference>
<dbReference type="NCBIfam" id="TIGR00231">
    <property type="entry name" value="small_GTP"/>
    <property type="match status" value="1"/>
</dbReference>
<dbReference type="FunFam" id="3.40.50.300:FF:000222">
    <property type="entry name" value="RAB32, member RAS oncogene family"/>
    <property type="match status" value="1"/>
</dbReference>
<dbReference type="SMART" id="SM00173">
    <property type="entry name" value="RAS"/>
    <property type="match status" value="1"/>
</dbReference>
<dbReference type="PRINTS" id="PR00449">
    <property type="entry name" value="RASTRNSFRMNG"/>
</dbReference>
<dbReference type="PROSITE" id="PS51417">
    <property type="entry name" value="ARF"/>
    <property type="match status" value="1"/>
</dbReference>
<dbReference type="GO" id="GO:0016020">
    <property type="term" value="C:membrane"/>
    <property type="evidence" value="ECO:0007669"/>
    <property type="project" value="UniProtKB-SubCell"/>
</dbReference>
<dbReference type="InterPro" id="IPR030697">
    <property type="entry name" value="Rab29/Rab38/Rab32"/>
</dbReference>
<comment type="subcellular location">
    <subcellularLocation>
        <location evidence="6">Endomembrane system</location>
        <topology evidence="6">Lipid-anchor</topology>
        <orientation evidence="6">Cytoplasmic side</orientation>
    </subcellularLocation>
    <subcellularLocation>
        <location evidence="7">Membrane</location>
        <topology evidence="7">Lipid-anchor</topology>
    </subcellularLocation>
</comment>
<accession>A0A672HWX4</accession>
<dbReference type="GO" id="GO:0090385">
    <property type="term" value="P:phagosome-lysosome fusion"/>
    <property type="evidence" value="ECO:0007669"/>
    <property type="project" value="TreeGrafter"/>
</dbReference>
<dbReference type="InterPro" id="IPR001806">
    <property type="entry name" value="Small_GTPase"/>
</dbReference>
<dbReference type="InterPro" id="IPR027417">
    <property type="entry name" value="P-loop_NTPase"/>
</dbReference>
<dbReference type="Pfam" id="PF00071">
    <property type="entry name" value="Ras"/>
    <property type="match status" value="1"/>
</dbReference>
<dbReference type="GO" id="GO:0005802">
    <property type="term" value="C:trans-Golgi network"/>
    <property type="evidence" value="ECO:0007669"/>
    <property type="project" value="UniProtKB-UniRule"/>
</dbReference>
<dbReference type="GO" id="GO:0045335">
    <property type="term" value="C:phagocytic vesicle"/>
    <property type="evidence" value="ECO:0007669"/>
    <property type="project" value="TreeGrafter"/>
</dbReference>
<dbReference type="AlphaFoldDB" id="A0A672HWX4"/>
<dbReference type="SMART" id="SM00176">
    <property type="entry name" value="RAN"/>
    <property type="match status" value="1"/>
</dbReference>
<name>A0A672HWX4_SALFA</name>
<reference evidence="8" key="2">
    <citation type="submission" date="2025-08" db="UniProtKB">
        <authorList>
            <consortium name="Ensembl"/>
        </authorList>
    </citation>
    <scope>IDENTIFICATION</scope>
</reference>
<evidence type="ECO:0000313" key="9">
    <source>
        <dbReference type="Proteomes" id="UP000472267"/>
    </source>
</evidence>
<dbReference type="GO" id="GO:0005770">
    <property type="term" value="C:late endosome"/>
    <property type="evidence" value="ECO:0007669"/>
    <property type="project" value="TreeGrafter"/>
</dbReference>
<comment type="similarity">
    <text evidence="1 7">Belongs to the small GTPase superfamily. Rab family.</text>
</comment>
<dbReference type="GO" id="GO:0005525">
    <property type="term" value="F:GTP binding"/>
    <property type="evidence" value="ECO:0007669"/>
    <property type="project" value="UniProtKB-UniRule"/>
</dbReference>
<gene>
    <name evidence="8" type="primary">LOC115408205</name>
</gene>
<dbReference type="SMART" id="SM00175">
    <property type="entry name" value="RAB"/>
    <property type="match status" value="1"/>
</dbReference>
<dbReference type="InParanoid" id="A0A672HWX4"/>
<reference evidence="8" key="3">
    <citation type="submission" date="2025-09" db="UniProtKB">
        <authorList>
            <consortium name="Ensembl"/>
        </authorList>
    </citation>
    <scope>IDENTIFICATION</scope>
</reference>
<evidence type="ECO:0000256" key="3">
    <source>
        <dbReference type="ARBA" id="ARBA00023134"/>
    </source>
</evidence>
<dbReference type="PANTHER" id="PTHR47981:SF42">
    <property type="entry name" value="RAS-RELATED PROTEIN RAB-7L1-LIKE ISOFORM X1"/>
    <property type="match status" value="1"/>
</dbReference>
<evidence type="ECO:0000256" key="4">
    <source>
        <dbReference type="ARBA" id="ARBA00023288"/>
    </source>
</evidence>
<dbReference type="GO" id="GO:0003924">
    <property type="term" value="F:GTPase activity"/>
    <property type="evidence" value="ECO:0007669"/>
    <property type="project" value="UniProtKB-UniRule"/>
</dbReference>
<evidence type="ECO:0000256" key="6">
    <source>
        <dbReference type="ARBA" id="ARBA00046278"/>
    </source>
</evidence>
<dbReference type="CDD" id="cd04107">
    <property type="entry name" value="Rab32_Rab38"/>
    <property type="match status" value="1"/>
</dbReference>
<proteinExistence type="inferred from homology"/>
<dbReference type="OMA" id="NNFIGWT"/>
<evidence type="ECO:0000256" key="2">
    <source>
        <dbReference type="ARBA" id="ARBA00022741"/>
    </source>
</evidence>
<keyword evidence="3 7" id="KW-0342">GTP-binding</keyword>
<keyword evidence="4 7" id="KW-0449">Lipoprotein</keyword>
<keyword evidence="5 7" id="KW-0636">Prenylation</keyword>
<organism evidence="8 9">
    <name type="scientific">Salarias fasciatus</name>
    <name type="common">Jewelled blenny</name>
    <name type="synonym">Blennius fasciatus</name>
    <dbReference type="NCBI Taxonomy" id="181472"/>
    <lineage>
        <taxon>Eukaryota</taxon>
        <taxon>Metazoa</taxon>
        <taxon>Chordata</taxon>
        <taxon>Craniata</taxon>
        <taxon>Vertebrata</taxon>
        <taxon>Euteleostomi</taxon>
        <taxon>Actinopterygii</taxon>
        <taxon>Neopterygii</taxon>
        <taxon>Teleostei</taxon>
        <taxon>Neoteleostei</taxon>
        <taxon>Acanthomorphata</taxon>
        <taxon>Ovalentaria</taxon>
        <taxon>Blenniimorphae</taxon>
        <taxon>Blenniiformes</taxon>
        <taxon>Blennioidei</taxon>
        <taxon>Blenniidae</taxon>
        <taxon>Salariinae</taxon>
        <taxon>Salarias</taxon>
    </lineage>
</organism>
<dbReference type="Gene3D" id="3.40.50.300">
    <property type="entry name" value="P-loop containing nucleotide triphosphate hydrolases"/>
    <property type="match status" value="1"/>
</dbReference>
<dbReference type="GO" id="GO:0008333">
    <property type="term" value="P:endosome to lysosome transport"/>
    <property type="evidence" value="ECO:0007669"/>
    <property type="project" value="TreeGrafter"/>
</dbReference>
<evidence type="ECO:0000256" key="1">
    <source>
        <dbReference type="ARBA" id="ARBA00006270"/>
    </source>
</evidence>
<dbReference type="Ensembl" id="ENSSFAT00005034588.1">
    <property type="protein sequence ID" value="ENSSFAP00005033419.1"/>
    <property type="gene ID" value="ENSSFAG00005016853.1"/>
</dbReference>
<keyword evidence="9" id="KW-1185">Reference proteome</keyword>
<reference evidence="8" key="1">
    <citation type="submission" date="2019-06" db="EMBL/GenBank/DDBJ databases">
        <authorList>
            <consortium name="Wellcome Sanger Institute Data Sharing"/>
        </authorList>
    </citation>
    <scope>NUCLEOTIDE SEQUENCE [LARGE SCALE GENOMIC DNA]</scope>
</reference>
<evidence type="ECO:0000256" key="5">
    <source>
        <dbReference type="ARBA" id="ARBA00023289"/>
    </source>
</evidence>
<dbReference type="GO" id="GO:0005764">
    <property type="term" value="C:lysosome"/>
    <property type="evidence" value="ECO:0007669"/>
    <property type="project" value="TreeGrafter"/>
</dbReference>
<evidence type="ECO:0000256" key="7">
    <source>
        <dbReference type="RuleBase" id="RU367128"/>
    </source>
</evidence>
<dbReference type="PANTHER" id="PTHR47981">
    <property type="entry name" value="RAB FAMILY"/>
    <property type="match status" value="1"/>
</dbReference>
<dbReference type="SUPFAM" id="SSF52540">
    <property type="entry name" value="P-loop containing nucleoside triphosphate hydrolases"/>
    <property type="match status" value="1"/>
</dbReference>
<keyword evidence="7" id="KW-0472">Membrane</keyword>
<dbReference type="SMART" id="SM00174">
    <property type="entry name" value="RHO"/>
    <property type="match status" value="1"/>
</dbReference>
<evidence type="ECO:0000313" key="8">
    <source>
        <dbReference type="Ensembl" id="ENSSFAP00005033419.1"/>
    </source>
</evidence>
<dbReference type="PROSITE" id="PS51421">
    <property type="entry name" value="RAS"/>
    <property type="match status" value="1"/>
</dbReference>
<comment type="function">
    <text evidence="7">The small GTPases Rab are key regulators in vesicle trafficking.</text>
</comment>
<keyword evidence="2 7" id="KW-0547">Nucleotide-binding</keyword>
<dbReference type="Proteomes" id="UP000472267">
    <property type="component" value="Chromosome 20"/>
</dbReference>
<dbReference type="InterPro" id="IPR005225">
    <property type="entry name" value="Small_GTP-bd"/>
</dbReference>